<dbReference type="Proteomes" id="UP000681722">
    <property type="component" value="Unassembled WGS sequence"/>
</dbReference>
<protein>
    <submittedName>
        <fullName evidence="1">Uncharacterized protein</fullName>
    </submittedName>
</protein>
<dbReference type="Proteomes" id="UP000663829">
    <property type="component" value="Unassembled WGS sequence"/>
</dbReference>
<comment type="caution">
    <text evidence="1">The sequence shown here is derived from an EMBL/GenBank/DDBJ whole genome shotgun (WGS) entry which is preliminary data.</text>
</comment>
<feature type="non-terminal residue" evidence="1">
    <location>
        <position position="76"/>
    </location>
</feature>
<accession>A0A816CW52</accession>
<dbReference type="AlphaFoldDB" id="A0A816CW52"/>
<dbReference type="EMBL" id="CAJOBC010110710">
    <property type="protein sequence ID" value="CAF4526051.1"/>
    <property type="molecule type" value="Genomic_DNA"/>
</dbReference>
<sequence>MVSSNLHLNSAAKSSPLDSIDVNHFSDNPFLIVPTTEERPTAVGDIPSGKYLAGYTNISEKERQQILSRLIRVQMM</sequence>
<dbReference type="EMBL" id="CAJNOQ010043016">
    <property type="protein sequence ID" value="CAF1628962.1"/>
    <property type="molecule type" value="Genomic_DNA"/>
</dbReference>
<keyword evidence="3" id="KW-1185">Reference proteome</keyword>
<proteinExistence type="predicted"/>
<organism evidence="1 3">
    <name type="scientific">Didymodactylos carnosus</name>
    <dbReference type="NCBI Taxonomy" id="1234261"/>
    <lineage>
        <taxon>Eukaryota</taxon>
        <taxon>Metazoa</taxon>
        <taxon>Spiralia</taxon>
        <taxon>Gnathifera</taxon>
        <taxon>Rotifera</taxon>
        <taxon>Eurotatoria</taxon>
        <taxon>Bdelloidea</taxon>
        <taxon>Philodinida</taxon>
        <taxon>Philodinidae</taxon>
        <taxon>Didymodactylos</taxon>
    </lineage>
</organism>
<evidence type="ECO:0000313" key="2">
    <source>
        <dbReference type="EMBL" id="CAF4526051.1"/>
    </source>
</evidence>
<name>A0A816CW52_9BILA</name>
<reference evidence="1" key="1">
    <citation type="submission" date="2021-02" db="EMBL/GenBank/DDBJ databases">
        <authorList>
            <person name="Nowell W R."/>
        </authorList>
    </citation>
    <scope>NUCLEOTIDE SEQUENCE</scope>
</reference>
<evidence type="ECO:0000313" key="1">
    <source>
        <dbReference type="EMBL" id="CAF1628962.1"/>
    </source>
</evidence>
<gene>
    <name evidence="1" type="ORF">GPM918_LOCUS44233</name>
    <name evidence="2" type="ORF">SRO942_LOCUS45992</name>
</gene>
<evidence type="ECO:0000313" key="3">
    <source>
        <dbReference type="Proteomes" id="UP000663829"/>
    </source>
</evidence>